<dbReference type="GO" id="GO:1902387">
    <property type="term" value="F:ceramide 1-phosphate binding"/>
    <property type="evidence" value="ECO:0007669"/>
    <property type="project" value="TreeGrafter"/>
</dbReference>
<dbReference type="Gene3D" id="1.10.3520.10">
    <property type="entry name" value="Glycolipid transfer protein"/>
    <property type="match status" value="1"/>
</dbReference>
<reference evidence="4" key="1">
    <citation type="journal article" date="2015" name="PLoS Genet.">
        <title>The dynamic genome and transcriptome of the human fungal pathogen Blastomyces and close relative Emmonsia.</title>
        <authorList>
            <person name="Munoz J.F."/>
            <person name="Gauthier G.M."/>
            <person name="Desjardins C.A."/>
            <person name="Gallo J.E."/>
            <person name="Holder J."/>
            <person name="Sullivan T.D."/>
            <person name="Marty A.J."/>
            <person name="Carmen J.C."/>
            <person name="Chen Z."/>
            <person name="Ding L."/>
            <person name="Gujja S."/>
            <person name="Magrini V."/>
            <person name="Misas E."/>
            <person name="Mitreva M."/>
            <person name="Priest M."/>
            <person name="Saif S."/>
            <person name="Whiston E.A."/>
            <person name="Young S."/>
            <person name="Zeng Q."/>
            <person name="Goldman W.E."/>
            <person name="Mardis E.R."/>
            <person name="Taylor J.W."/>
            <person name="McEwen J.G."/>
            <person name="Clay O.K."/>
            <person name="Klein B.S."/>
            <person name="Cuomo C.A."/>
        </authorList>
    </citation>
    <scope>NUCLEOTIDE SEQUENCE [LARGE SCALE GENOMIC DNA]</scope>
    <source>
        <strain evidence="4">UAMH 3008</strain>
    </source>
</reference>
<dbReference type="InterPro" id="IPR014830">
    <property type="entry name" value="Glycolipid_transfer_prot_dom"/>
</dbReference>
<sequence>MANTQVIPPGGTWFDTLKRGFADVPVSDDNSISTTEFLEAAESLTTLFDLLGSVAFTPVKNDLLGNIKKIRDRQLAAPAESETLQALVLNELKTKKVTASGGLLWLVRGLDFTSKALRHNISCPNDELSASFRAAYGDTLKPHHNFLVKPIFVAAMGATPYRKDFYAKLGEDPAKCQAALELSTSSLERIVTILKEFLETPEVKKAVS</sequence>
<evidence type="ECO:0000313" key="4">
    <source>
        <dbReference type="Proteomes" id="UP000034164"/>
    </source>
</evidence>
<proteinExistence type="predicted"/>
<name>A0A0G2HSQ4_9EURO</name>
<gene>
    <name evidence="3" type="ORF">EMCG_04211</name>
</gene>
<dbReference type="EMBL" id="LCZI01001338">
    <property type="protein sequence ID" value="KKZ61162.1"/>
    <property type="molecule type" value="Genomic_DNA"/>
</dbReference>
<dbReference type="GO" id="GO:1902388">
    <property type="term" value="F:ceramide 1-phosphate transfer activity"/>
    <property type="evidence" value="ECO:0007669"/>
    <property type="project" value="TreeGrafter"/>
</dbReference>
<dbReference type="VEuPathDB" id="FungiDB:EMCG_04211"/>
<dbReference type="Proteomes" id="UP000034164">
    <property type="component" value="Unassembled WGS sequence"/>
</dbReference>
<dbReference type="OrthoDB" id="205255at2759"/>
<comment type="caution">
    <text evidence="3">The sequence shown here is derived from an EMBL/GenBank/DDBJ whole genome shotgun (WGS) entry which is preliminary data.</text>
</comment>
<keyword evidence="1" id="KW-0813">Transport</keyword>
<dbReference type="Pfam" id="PF08718">
    <property type="entry name" value="GLTP"/>
    <property type="match status" value="1"/>
</dbReference>
<evidence type="ECO:0000256" key="1">
    <source>
        <dbReference type="ARBA" id="ARBA00022448"/>
    </source>
</evidence>
<accession>A0A0G2HSQ4</accession>
<dbReference type="GO" id="GO:0005829">
    <property type="term" value="C:cytosol"/>
    <property type="evidence" value="ECO:0007669"/>
    <property type="project" value="TreeGrafter"/>
</dbReference>
<dbReference type="FunFam" id="1.10.3520.10:FF:000001">
    <property type="entry name" value="Pleckstrin domain-containing family A member 8"/>
    <property type="match status" value="1"/>
</dbReference>
<dbReference type="GO" id="GO:0016020">
    <property type="term" value="C:membrane"/>
    <property type="evidence" value="ECO:0007669"/>
    <property type="project" value="TreeGrafter"/>
</dbReference>
<dbReference type="SUPFAM" id="SSF110004">
    <property type="entry name" value="Glycolipid transfer protein, GLTP"/>
    <property type="match status" value="1"/>
</dbReference>
<feature type="domain" description="Glycolipid transfer protein" evidence="2">
    <location>
        <begin position="32"/>
        <end position="171"/>
    </location>
</feature>
<organism evidence="3 4">
    <name type="scientific">[Emmonsia] crescens</name>
    <dbReference type="NCBI Taxonomy" id="73230"/>
    <lineage>
        <taxon>Eukaryota</taxon>
        <taxon>Fungi</taxon>
        <taxon>Dikarya</taxon>
        <taxon>Ascomycota</taxon>
        <taxon>Pezizomycotina</taxon>
        <taxon>Eurotiomycetes</taxon>
        <taxon>Eurotiomycetidae</taxon>
        <taxon>Onygenales</taxon>
        <taxon>Ajellomycetaceae</taxon>
        <taxon>Emergomyces</taxon>
    </lineage>
</organism>
<protein>
    <recommendedName>
        <fullName evidence="2">Glycolipid transfer protein domain-containing protein</fullName>
    </recommendedName>
</protein>
<evidence type="ECO:0000313" key="3">
    <source>
        <dbReference type="EMBL" id="KKZ61162.1"/>
    </source>
</evidence>
<dbReference type="InterPro" id="IPR036497">
    <property type="entry name" value="GLTP_sf"/>
</dbReference>
<dbReference type="PANTHER" id="PTHR10219:SF25">
    <property type="entry name" value="PLECKSTRIN HOMOLOGY DOMAIN-CONTAINING FAMILY A MEMBER 8"/>
    <property type="match status" value="1"/>
</dbReference>
<evidence type="ECO:0000259" key="2">
    <source>
        <dbReference type="Pfam" id="PF08718"/>
    </source>
</evidence>
<dbReference type="PANTHER" id="PTHR10219">
    <property type="entry name" value="GLYCOLIPID TRANSFER PROTEIN-RELATED"/>
    <property type="match status" value="1"/>
</dbReference>
<dbReference type="AlphaFoldDB" id="A0A0G2HSQ4"/>